<gene>
    <name evidence="2" type="ORF">RHGRI_014904</name>
</gene>
<dbReference type="InterPro" id="IPR013187">
    <property type="entry name" value="F-box-assoc_dom_typ3"/>
</dbReference>
<protein>
    <recommendedName>
        <fullName evidence="1">F-box associated beta-propeller type 3 domain-containing protein</fullName>
    </recommendedName>
</protein>
<proteinExistence type="predicted"/>
<evidence type="ECO:0000259" key="1">
    <source>
        <dbReference type="Pfam" id="PF08268"/>
    </source>
</evidence>
<organism evidence="2 3">
    <name type="scientific">Rhododendron griersonianum</name>
    <dbReference type="NCBI Taxonomy" id="479676"/>
    <lineage>
        <taxon>Eukaryota</taxon>
        <taxon>Viridiplantae</taxon>
        <taxon>Streptophyta</taxon>
        <taxon>Embryophyta</taxon>
        <taxon>Tracheophyta</taxon>
        <taxon>Spermatophyta</taxon>
        <taxon>Magnoliopsida</taxon>
        <taxon>eudicotyledons</taxon>
        <taxon>Gunneridae</taxon>
        <taxon>Pentapetalae</taxon>
        <taxon>asterids</taxon>
        <taxon>Ericales</taxon>
        <taxon>Ericaceae</taxon>
        <taxon>Ericoideae</taxon>
        <taxon>Rhodoreae</taxon>
        <taxon>Rhododendron</taxon>
    </lineage>
</organism>
<accession>A0AAV6KBQ8</accession>
<sequence length="511" mass="57903">MHERSDNAVELDCPIKIPHRYWFGDLFVGCCDGLVCIAIEREVCIWNPSTRKSKSLPSDGTSCHYLARYGFGYDDTIDDYKVVGFFGDVSKGRYEVEVKVYTLRSDSWKKIGGFPHNLSTLNGLGTFVNGALHWIVTMKSNMIIVSLDLAKETFAEVLQPDYRDGHCSYPRTDVKSCSLYSILNEKSDSALELDCPLKRPNLGITIWGGCDGLVCIGNKREVCIWNPSTGKYKGLPDFEMAYICYSWFGFGYDEGIDDYKVVGFFFDDRTGGFEPEVKVYTLRSDSWRTIQGSTHLVPRGASATFVNRALHWIHWPGYGAPSHIIVSLDLVKETWYPFTNFKSCSLSSILNEKSDSAVQLDCPFKRPNFGVTIWGCCDGLVCIETGREVCIWNPSTGKYKGLPDFVEMSYICYSWFGFGYDEGIDDYKVVGFFFGDHGSGFETKVKVYTLRSDSWRRIEGYTHRIPEQASGTFLNRALHWIHWPGPEVAMLSLDRPKGMDQGHDLSHIIIE</sequence>
<dbReference type="AlphaFoldDB" id="A0AAV6KBQ8"/>
<evidence type="ECO:0000313" key="3">
    <source>
        <dbReference type="Proteomes" id="UP000823749"/>
    </source>
</evidence>
<dbReference type="EMBL" id="JACTNZ010000005">
    <property type="protein sequence ID" value="KAG5549754.1"/>
    <property type="molecule type" value="Genomic_DNA"/>
</dbReference>
<reference evidence="2" key="1">
    <citation type="submission" date="2020-08" db="EMBL/GenBank/DDBJ databases">
        <title>Plant Genome Project.</title>
        <authorList>
            <person name="Zhang R.-G."/>
        </authorList>
    </citation>
    <scope>NUCLEOTIDE SEQUENCE</scope>
    <source>
        <strain evidence="2">WSP0</strain>
        <tissue evidence="2">Leaf</tissue>
    </source>
</reference>
<dbReference type="SUPFAM" id="SSF50965">
    <property type="entry name" value="Galactose oxidase, central domain"/>
    <property type="match status" value="1"/>
</dbReference>
<dbReference type="Pfam" id="PF08268">
    <property type="entry name" value="FBA_3"/>
    <property type="match status" value="3"/>
</dbReference>
<dbReference type="Proteomes" id="UP000823749">
    <property type="component" value="Chromosome 5"/>
</dbReference>
<evidence type="ECO:0000313" key="2">
    <source>
        <dbReference type="EMBL" id="KAG5549754.1"/>
    </source>
</evidence>
<dbReference type="NCBIfam" id="TIGR01640">
    <property type="entry name" value="F_box_assoc_1"/>
    <property type="match status" value="3"/>
</dbReference>
<dbReference type="InterPro" id="IPR011043">
    <property type="entry name" value="Gal_Oxase/kelch_b-propeller"/>
</dbReference>
<dbReference type="InterPro" id="IPR017451">
    <property type="entry name" value="F-box-assoc_interact_dom"/>
</dbReference>
<keyword evidence="3" id="KW-1185">Reference proteome</keyword>
<dbReference type="PANTHER" id="PTHR31672:SF13">
    <property type="entry name" value="F-BOX PROTEIN CPR30-LIKE"/>
    <property type="match status" value="1"/>
</dbReference>
<feature type="domain" description="F-box associated beta-propeller type 3" evidence="1">
    <location>
        <begin position="4"/>
        <end position="157"/>
    </location>
</feature>
<name>A0AAV6KBQ8_9ERIC</name>
<feature type="domain" description="F-box associated beta-propeller type 3" evidence="1">
    <location>
        <begin position="176"/>
        <end position="335"/>
    </location>
</feature>
<feature type="domain" description="F-box associated beta-propeller type 3" evidence="1">
    <location>
        <begin position="343"/>
        <end position="483"/>
    </location>
</feature>
<dbReference type="InterPro" id="IPR050796">
    <property type="entry name" value="SCF_F-box_component"/>
</dbReference>
<dbReference type="PANTHER" id="PTHR31672">
    <property type="entry name" value="BNACNNG10540D PROTEIN"/>
    <property type="match status" value="1"/>
</dbReference>
<comment type="caution">
    <text evidence="2">The sequence shown here is derived from an EMBL/GenBank/DDBJ whole genome shotgun (WGS) entry which is preliminary data.</text>
</comment>